<evidence type="ECO:0000313" key="2">
    <source>
        <dbReference type="EMBL" id="TNN56961.1"/>
    </source>
</evidence>
<protein>
    <submittedName>
        <fullName evidence="2">Uncharacterized protein</fullName>
    </submittedName>
</protein>
<comment type="caution">
    <text evidence="2">The sequence shown here is derived from an EMBL/GenBank/DDBJ whole genome shotgun (WGS) entry which is preliminary data.</text>
</comment>
<organism evidence="2 3">
    <name type="scientific">Liparis tanakae</name>
    <name type="common">Tanaka's snailfish</name>
    <dbReference type="NCBI Taxonomy" id="230148"/>
    <lineage>
        <taxon>Eukaryota</taxon>
        <taxon>Metazoa</taxon>
        <taxon>Chordata</taxon>
        <taxon>Craniata</taxon>
        <taxon>Vertebrata</taxon>
        <taxon>Euteleostomi</taxon>
        <taxon>Actinopterygii</taxon>
        <taxon>Neopterygii</taxon>
        <taxon>Teleostei</taxon>
        <taxon>Neoteleostei</taxon>
        <taxon>Acanthomorphata</taxon>
        <taxon>Eupercaria</taxon>
        <taxon>Perciformes</taxon>
        <taxon>Cottioidei</taxon>
        <taxon>Cottales</taxon>
        <taxon>Liparidae</taxon>
        <taxon>Liparis</taxon>
    </lineage>
</organism>
<evidence type="ECO:0000313" key="3">
    <source>
        <dbReference type="Proteomes" id="UP000314294"/>
    </source>
</evidence>
<evidence type="ECO:0000256" key="1">
    <source>
        <dbReference type="SAM" id="MobiDB-lite"/>
    </source>
</evidence>
<feature type="region of interest" description="Disordered" evidence="1">
    <location>
        <begin position="106"/>
        <end position="128"/>
    </location>
</feature>
<keyword evidence="3" id="KW-1185">Reference proteome</keyword>
<dbReference type="AlphaFoldDB" id="A0A4Z2GUD4"/>
<proteinExistence type="predicted"/>
<reference evidence="2 3" key="1">
    <citation type="submission" date="2019-03" db="EMBL/GenBank/DDBJ databases">
        <title>First draft genome of Liparis tanakae, snailfish: a comprehensive survey of snailfish specific genes.</title>
        <authorList>
            <person name="Kim W."/>
            <person name="Song I."/>
            <person name="Jeong J.-H."/>
            <person name="Kim D."/>
            <person name="Kim S."/>
            <person name="Ryu S."/>
            <person name="Song J.Y."/>
            <person name="Lee S.K."/>
        </authorList>
    </citation>
    <scope>NUCLEOTIDE SEQUENCE [LARGE SCALE GENOMIC DNA]</scope>
    <source>
        <tissue evidence="2">Muscle</tissue>
    </source>
</reference>
<dbReference type="Proteomes" id="UP000314294">
    <property type="component" value="Unassembled WGS sequence"/>
</dbReference>
<name>A0A4Z2GUD4_9TELE</name>
<accession>A0A4Z2GUD4</accession>
<dbReference type="EMBL" id="SRLO01000416">
    <property type="protein sequence ID" value="TNN56961.1"/>
    <property type="molecule type" value="Genomic_DNA"/>
</dbReference>
<sequence>MEQSPARYGAASVPQYSWTLSEPQPAGYSIRPRIRNRPVRGKQESVLEYHKYNMCENDTQVKVHSGTVSLYFLSAAVILKTQQREPHEIRRASGFRGDRRHRSLARKTFPADSAFRASRQAEMNREER</sequence>
<gene>
    <name evidence="2" type="ORF">EYF80_032771</name>
</gene>